<geneLocation type="plasmid" evidence="1 2">
    <name>pAMEDUM8_300</name>
</geneLocation>
<reference evidence="1 2" key="1">
    <citation type="submission" date="2015-12" db="EMBL/GenBank/DDBJ databases">
        <title>Intraspecies pangenome expansion in the marine bacterium Alteromonas.</title>
        <authorList>
            <person name="Lopez-Perez M."/>
            <person name="Rodriguez-Valera F."/>
        </authorList>
    </citation>
    <scope>NUCLEOTIDE SEQUENCE [LARGE SCALE GENOMIC DNA]</scope>
    <source>
        <strain evidence="1 2">UM8</strain>
        <plasmid evidence="1 2">pAMEDUM8_300</plasmid>
    </source>
</reference>
<dbReference type="EMBL" id="CP013929">
    <property type="protein sequence ID" value="AMJ80822.1"/>
    <property type="molecule type" value="Genomic_DNA"/>
</dbReference>
<protein>
    <submittedName>
        <fullName evidence="1">Uncharacterized protein</fullName>
    </submittedName>
</protein>
<accession>A0AAC8XNY9</accession>
<proteinExistence type="predicted"/>
<keyword evidence="1" id="KW-0614">Plasmid</keyword>
<dbReference type="RefSeq" id="WP_015068642.1">
    <property type="nucleotide sequence ID" value="NZ_CAKMLI010000007.1"/>
</dbReference>
<dbReference type="AlphaFoldDB" id="A0AAC8XNY9"/>
<organism evidence="1 2">
    <name type="scientific">Alteromonas mediterranea</name>
    <dbReference type="NCBI Taxonomy" id="314275"/>
    <lineage>
        <taxon>Bacteria</taxon>
        <taxon>Pseudomonadati</taxon>
        <taxon>Pseudomonadota</taxon>
        <taxon>Gammaproteobacteria</taxon>
        <taxon>Alteromonadales</taxon>
        <taxon>Alteromonadaceae</taxon>
        <taxon>Alteromonas/Salinimonas group</taxon>
        <taxon>Alteromonas</taxon>
    </lineage>
</organism>
<evidence type="ECO:0000313" key="1">
    <source>
        <dbReference type="EMBL" id="AMJ80822.1"/>
    </source>
</evidence>
<name>A0AAC8XNY9_9ALTE</name>
<sequence>MVELISLFERNDQEWKLVPTKFTQPQDIAELLEFDVPAPLTKEGLKKHLEAHIKNLLASEALPANDFDTIQSHIALRYFIADEKQHGHAHTFLRLLRYYIGVTEHYPSSPQQWRKIKSLLEAYAFLCDYDSDKSMALSNNNQNIIIANAAKTLIAKGYNISIKLGRVEFDKDSEERLFEALSYRFNKMGYFALENTLHLMGSFYNRQTKRYYFRRSPSPNRKLEPSIPWGYLFNLSLANLHEPVKSKKLKNWYNECVELAQLYFCIHDLQTFNVYQDMFHTHNTILPAIQKQILYDQHYALDQINAEHMIAMVEGQFASPLVTTKGFNATIHIDLLKWASKQATHDSPLFFTPQQLLHPLGLKYTLDEIEAVLTELSQDAKKLNRGYLQPEDISQRNYFMKPFIKTGEKYCYVNPTLCNFGFYFSLEQKLNPNRKNGNIVGDIAEELVSSLLTKHGVTFYAGKKYKVSDAIRKDLKVESKERECDFIIETDDTIIFLELKRKTLTSFSRAGNTMKSIIDVSQSLFHALAQTGVHEYTLRKQDKITFKDGTELSLNGRNVERVALTLFGYFGLQDGSFVHMILKTLINARIQSGNEEEDKKANKYLEELRSQYKTDIFQEYYCKDNHNSFFNCRFFSVPQLLTMLKNAKDNETFLTEFNRTRHMTDGSKDWFKEYEYYRKLR</sequence>
<gene>
    <name evidence="1" type="ORF">AV942_20795</name>
</gene>
<evidence type="ECO:0000313" key="2">
    <source>
        <dbReference type="Proteomes" id="UP000061468"/>
    </source>
</evidence>
<dbReference type="Proteomes" id="UP000061468">
    <property type="component" value="Plasmid pAMEDUM8_300"/>
</dbReference>